<accession>A0AAD4T207</accession>
<evidence type="ECO:0000313" key="2">
    <source>
        <dbReference type="Proteomes" id="UP001202328"/>
    </source>
</evidence>
<dbReference type="Gene3D" id="2.40.40.20">
    <property type="match status" value="1"/>
</dbReference>
<keyword evidence="2" id="KW-1185">Reference proteome</keyword>
<organism evidence="1 2">
    <name type="scientific">Papaver atlanticum</name>
    <dbReference type="NCBI Taxonomy" id="357466"/>
    <lineage>
        <taxon>Eukaryota</taxon>
        <taxon>Viridiplantae</taxon>
        <taxon>Streptophyta</taxon>
        <taxon>Embryophyta</taxon>
        <taxon>Tracheophyta</taxon>
        <taxon>Spermatophyta</taxon>
        <taxon>Magnoliopsida</taxon>
        <taxon>Ranunculales</taxon>
        <taxon>Papaveraceae</taxon>
        <taxon>Papaveroideae</taxon>
        <taxon>Papaver</taxon>
    </lineage>
</organism>
<gene>
    <name evidence="1" type="ORF">MKW98_001904</name>
</gene>
<reference evidence="1" key="1">
    <citation type="submission" date="2022-04" db="EMBL/GenBank/DDBJ databases">
        <title>A functionally conserved STORR gene fusion in Papaver species that diverged 16.8 million years ago.</title>
        <authorList>
            <person name="Catania T."/>
        </authorList>
    </citation>
    <scope>NUCLEOTIDE SEQUENCE</scope>
    <source>
        <strain evidence="1">S-188037</strain>
    </source>
</reference>
<protein>
    <submittedName>
        <fullName evidence="1">Uncharacterized protein</fullName>
    </submittedName>
</protein>
<name>A0AAD4T207_9MAGN</name>
<sequence length="63" mass="6993">MGRERRENLVHLAILDCKKVASQCVVDEAMNGDDFVAPTNPETMKKLQIFRGAVVVPSLSRHA</sequence>
<comment type="caution">
    <text evidence="1">The sequence shown here is derived from an EMBL/GenBank/DDBJ whole genome shotgun (WGS) entry which is preliminary data.</text>
</comment>
<dbReference type="AlphaFoldDB" id="A0AAD4T207"/>
<dbReference type="EMBL" id="JAJJMB010005785">
    <property type="protein sequence ID" value="KAI3937333.1"/>
    <property type="molecule type" value="Genomic_DNA"/>
</dbReference>
<evidence type="ECO:0000313" key="1">
    <source>
        <dbReference type="EMBL" id="KAI3937333.1"/>
    </source>
</evidence>
<dbReference type="Proteomes" id="UP001202328">
    <property type="component" value="Unassembled WGS sequence"/>
</dbReference>
<proteinExistence type="predicted"/>